<dbReference type="AlphaFoldDB" id="A0A367YS49"/>
<dbReference type="RefSeq" id="WP_114127591.1">
    <property type="nucleotide sequence ID" value="NZ_QOUI01000010.1"/>
</dbReference>
<dbReference type="Proteomes" id="UP000252770">
    <property type="component" value="Unassembled WGS sequence"/>
</dbReference>
<dbReference type="Pfam" id="PF11209">
    <property type="entry name" value="LmeA"/>
    <property type="match status" value="1"/>
</dbReference>
<reference evidence="1 2" key="1">
    <citation type="submission" date="2018-07" db="EMBL/GenBank/DDBJ databases">
        <title>Desertimonas flava gen. nov. sp. nov.</title>
        <authorList>
            <person name="Liu S."/>
        </authorList>
    </citation>
    <scope>NUCLEOTIDE SEQUENCE [LARGE SCALE GENOMIC DNA]</scope>
    <source>
        <strain evidence="1 2">16Sb5-5</strain>
    </source>
</reference>
<organism evidence="1 2">
    <name type="scientific">Desertihabitans brevis</name>
    <dbReference type="NCBI Taxonomy" id="2268447"/>
    <lineage>
        <taxon>Bacteria</taxon>
        <taxon>Bacillati</taxon>
        <taxon>Actinomycetota</taxon>
        <taxon>Actinomycetes</taxon>
        <taxon>Propionibacteriales</taxon>
        <taxon>Propionibacteriaceae</taxon>
        <taxon>Desertihabitans</taxon>
    </lineage>
</organism>
<sequence length="255" mass="27181">MAERLARGSAHHRRRRAVPRLATVLQVVASLLGLGALLWGADAAVRVGAESLLARNLQASTGVSDRPEVELHGTFVLPQVIRGSYGSVDVSMQGIVTGPLRVERVDAQLEDVRIPFHDVLVRDLREVGVGRASSVVTLTYGDLSSYLRETGRPLTLSAADDDTVRVSGTVDLLDQRVDAAAVVALSAGRDGVRVTPTQVEGIGALDPLDRLLLGQRLTFTVPLDTLPFGLQVTEVAPDATHVVVRVQGSRLVVDP</sequence>
<dbReference type="EMBL" id="QOUI01000010">
    <property type="protein sequence ID" value="RCK68620.1"/>
    <property type="molecule type" value="Genomic_DNA"/>
</dbReference>
<gene>
    <name evidence="1" type="ORF">DT076_15455</name>
</gene>
<dbReference type="InterPro" id="IPR021373">
    <property type="entry name" value="DUF2993"/>
</dbReference>
<protein>
    <submittedName>
        <fullName evidence="1">DUF2993 domain-containing protein</fullName>
    </submittedName>
</protein>
<proteinExistence type="predicted"/>
<keyword evidence="2" id="KW-1185">Reference proteome</keyword>
<evidence type="ECO:0000313" key="2">
    <source>
        <dbReference type="Proteomes" id="UP000252770"/>
    </source>
</evidence>
<comment type="caution">
    <text evidence="1">The sequence shown here is derived from an EMBL/GenBank/DDBJ whole genome shotgun (WGS) entry which is preliminary data.</text>
</comment>
<accession>A0A367YS49</accession>
<evidence type="ECO:0000313" key="1">
    <source>
        <dbReference type="EMBL" id="RCK68620.1"/>
    </source>
</evidence>
<name>A0A367YS49_9ACTN</name>